<proteinExistence type="predicted"/>
<dbReference type="EMBL" id="BMGZ01000002">
    <property type="protein sequence ID" value="GGH99050.1"/>
    <property type="molecule type" value="Genomic_DNA"/>
</dbReference>
<evidence type="ECO:0000313" key="2">
    <source>
        <dbReference type="EMBL" id="NHK28629.1"/>
    </source>
</evidence>
<protein>
    <submittedName>
        <fullName evidence="1">Molybdopterin-guanine dinucleotide biosynthesis protein A</fullName>
    </submittedName>
</protein>
<organism evidence="1 3">
    <name type="scientific">Aquisalinus luteolus</name>
    <dbReference type="NCBI Taxonomy" id="1566827"/>
    <lineage>
        <taxon>Bacteria</taxon>
        <taxon>Pseudomonadati</taxon>
        <taxon>Pseudomonadota</taxon>
        <taxon>Alphaproteobacteria</taxon>
        <taxon>Parvularculales</taxon>
        <taxon>Parvularculaceae</taxon>
        <taxon>Aquisalinus</taxon>
    </lineage>
</organism>
<comment type="caution">
    <text evidence="1">The sequence shown here is derived from an EMBL/GenBank/DDBJ whole genome shotgun (WGS) entry which is preliminary data.</text>
</comment>
<sequence length="300" mass="33057">MPLFDEYLVCDWSAANGPKLGKDSIWIATASRRSGRVAVTRPENIRTRHEAMEVIKAACVRAAEDGRRLFAGFDFAFGYPAGTARAIAGKADWQALWRVLGELIEDDEKNTSNRFDVAAFLNRSCFKGNSPFWGHPAGRSYDGLGPKRPKKMPAGIAEKRRAETIMAGAQPVWKLAYTGAVGSQSLLGIARLEALRRVPGLKRHIAVWPFETDFAETLDKAVTLAEIYPSAFPVSLRDGEVKDAAQVRTLAAAFARLDKADRFRPLLDRPVSLDDKTIGQVLREEGWIVGAGLIGSEWKE</sequence>
<gene>
    <name evidence="2" type="ORF">FF098_011985</name>
    <name evidence="1" type="ORF">GCM10011355_24090</name>
</gene>
<name>A0A8J3EV20_9PROT</name>
<evidence type="ECO:0000313" key="1">
    <source>
        <dbReference type="EMBL" id="GGH99050.1"/>
    </source>
</evidence>
<dbReference type="EMBL" id="VCJR02000002">
    <property type="protein sequence ID" value="NHK28629.1"/>
    <property type="molecule type" value="Genomic_DNA"/>
</dbReference>
<dbReference type="RefSeq" id="WP_155140789.1">
    <property type="nucleotide sequence ID" value="NZ_BMGZ01000002.1"/>
</dbReference>
<accession>A0A8J3EV20</accession>
<evidence type="ECO:0000313" key="4">
    <source>
        <dbReference type="Proteomes" id="UP000818603"/>
    </source>
</evidence>
<dbReference type="Proteomes" id="UP000818603">
    <property type="component" value="Unassembled WGS sequence"/>
</dbReference>
<reference evidence="1" key="3">
    <citation type="submission" date="2020-09" db="EMBL/GenBank/DDBJ databases">
        <authorList>
            <person name="Sun Q."/>
            <person name="Zhou Y."/>
        </authorList>
    </citation>
    <scope>NUCLEOTIDE SEQUENCE</scope>
    <source>
        <strain evidence="1">CGMCC 1.14984</strain>
    </source>
</reference>
<keyword evidence="4" id="KW-1185">Reference proteome</keyword>
<reference evidence="1" key="1">
    <citation type="journal article" date="2014" name="Int. J. Syst. Evol. Microbiol.">
        <title>Complete genome sequence of Corynebacterium casei LMG S-19264T (=DSM 44701T), isolated from a smear-ripened cheese.</title>
        <authorList>
            <consortium name="US DOE Joint Genome Institute (JGI-PGF)"/>
            <person name="Walter F."/>
            <person name="Albersmeier A."/>
            <person name="Kalinowski J."/>
            <person name="Ruckert C."/>
        </authorList>
    </citation>
    <scope>NUCLEOTIDE SEQUENCE</scope>
    <source>
        <strain evidence="1">CGMCC 1.14984</strain>
    </source>
</reference>
<dbReference type="Proteomes" id="UP000621856">
    <property type="component" value="Unassembled WGS sequence"/>
</dbReference>
<evidence type="ECO:0000313" key="3">
    <source>
        <dbReference type="Proteomes" id="UP000621856"/>
    </source>
</evidence>
<reference evidence="2 4" key="2">
    <citation type="submission" date="2020-02" db="EMBL/GenBank/DDBJ databases">
        <title>Genome sequence of Parvularcula flava strain NH6-79.</title>
        <authorList>
            <person name="Abdul Karim M.H."/>
            <person name="Lam M.Q."/>
            <person name="Chen S.J."/>
            <person name="Yahya A."/>
            <person name="Shahir S."/>
            <person name="Shamsir M.S."/>
            <person name="Chong C.S."/>
        </authorList>
    </citation>
    <scope>NUCLEOTIDE SEQUENCE [LARGE SCALE GENOMIC DNA]</scope>
    <source>
        <strain evidence="2 4">NH6-79</strain>
    </source>
</reference>
<dbReference type="AlphaFoldDB" id="A0A8J3EV20"/>